<feature type="compositionally biased region" description="Acidic residues" evidence="1">
    <location>
        <begin position="47"/>
        <end position="69"/>
    </location>
</feature>
<feature type="region of interest" description="Disordered" evidence="1">
    <location>
        <begin position="1"/>
        <end position="73"/>
    </location>
</feature>
<protein>
    <submittedName>
        <fullName evidence="2">Uncharacterized protein</fullName>
    </submittedName>
</protein>
<sequence>MADPKISNHSPMSQKREECVEREKKEGREEKEKPKEKEKLVEKEKLEDEDEDGDKEEEEEEQESDEENTSAENAKAADLIAFRHSPEPFYEVLYDSNSTREQYYLSGEASYYKDLPDCETEEELHRAIQMEEFTMHRIDHDVEVTNRYSQWLSTQLKNGVMVPRTLEEDIWQIPNWISNWSSEDED</sequence>
<feature type="compositionally biased region" description="Basic and acidic residues" evidence="1">
    <location>
        <begin position="14"/>
        <end position="46"/>
    </location>
</feature>
<proteinExistence type="predicted"/>
<dbReference type="OrthoDB" id="5473674at2759"/>
<dbReference type="EMBL" id="HF935496">
    <property type="protein sequence ID" value="CCX09807.1"/>
    <property type="molecule type" value="Genomic_DNA"/>
</dbReference>
<evidence type="ECO:0000313" key="3">
    <source>
        <dbReference type="Proteomes" id="UP000018144"/>
    </source>
</evidence>
<keyword evidence="3" id="KW-1185">Reference proteome</keyword>
<accession>U4L1N8</accession>
<gene>
    <name evidence="2" type="ORF">PCON_09400</name>
</gene>
<reference evidence="2 3" key="1">
    <citation type="journal article" date="2013" name="PLoS Genet.">
        <title>The genome and development-dependent transcriptomes of Pyronema confluens: a window into fungal evolution.</title>
        <authorList>
            <person name="Traeger S."/>
            <person name="Altegoer F."/>
            <person name="Freitag M."/>
            <person name="Gabaldon T."/>
            <person name="Kempken F."/>
            <person name="Kumar A."/>
            <person name="Marcet-Houben M."/>
            <person name="Poggeler S."/>
            <person name="Stajich J.E."/>
            <person name="Nowrousian M."/>
        </authorList>
    </citation>
    <scope>NUCLEOTIDE SEQUENCE [LARGE SCALE GENOMIC DNA]</scope>
    <source>
        <strain evidence="3">CBS 100304</strain>
        <tissue evidence="2">Vegetative mycelium</tissue>
    </source>
</reference>
<evidence type="ECO:0000256" key="1">
    <source>
        <dbReference type="SAM" id="MobiDB-lite"/>
    </source>
</evidence>
<name>U4L1N8_PYROM</name>
<dbReference type="Proteomes" id="UP000018144">
    <property type="component" value="Unassembled WGS sequence"/>
</dbReference>
<evidence type="ECO:0000313" key="2">
    <source>
        <dbReference type="EMBL" id="CCX09807.1"/>
    </source>
</evidence>
<organism evidence="2 3">
    <name type="scientific">Pyronema omphalodes (strain CBS 100304)</name>
    <name type="common">Pyronema confluens</name>
    <dbReference type="NCBI Taxonomy" id="1076935"/>
    <lineage>
        <taxon>Eukaryota</taxon>
        <taxon>Fungi</taxon>
        <taxon>Dikarya</taxon>
        <taxon>Ascomycota</taxon>
        <taxon>Pezizomycotina</taxon>
        <taxon>Pezizomycetes</taxon>
        <taxon>Pezizales</taxon>
        <taxon>Pyronemataceae</taxon>
        <taxon>Pyronema</taxon>
    </lineage>
</organism>
<dbReference type="AlphaFoldDB" id="U4L1N8"/>